<feature type="non-terminal residue" evidence="1">
    <location>
        <position position="82"/>
    </location>
</feature>
<organism evidence="1">
    <name type="scientific">Tanacetum cinerariifolium</name>
    <name type="common">Dalmatian daisy</name>
    <name type="synonym">Chrysanthemum cinerariifolium</name>
    <dbReference type="NCBI Taxonomy" id="118510"/>
    <lineage>
        <taxon>Eukaryota</taxon>
        <taxon>Viridiplantae</taxon>
        <taxon>Streptophyta</taxon>
        <taxon>Embryophyta</taxon>
        <taxon>Tracheophyta</taxon>
        <taxon>Spermatophyta</taxon>
        <taxon>Magnoliopsida</taxon>
        <taxon>eudicotyledons</taxon>
        <taxon>Gunneridae</taxon>
        <taxon>Pentapetalae</taxon>
        <taxon>asterids</taxon>
        <taxon>campanulids</taxon>
        <taxon>Asterales</taxon>
        <taxon>Asteraceae</taxon>
        <taxon>Asteroideae</taxon>
        <taxon>Anthemideae</taxon>
        <taxon>Anthemidinae</taxon>
        <taxon>Tanacetum</taxon>
    </lineage>
</organism>
<protein>
    <submittedName>
        <fullName evidence="1">Uncharacterized protein</fullName>
    </submittedName>
</protein>
<name>A0A699XTV3_TANCI</name>
<reference evidence="1" key="1">
    <citation type="journal article" date="2019" name="Sci. Rep.">
        <title>Draft genome of Tanacetum cinerariifolium, the natural source of mosquito coil.</title>
        <authorList>
            <person name="Yamashiro T."/>
            <person name="Shiraishi A."/>
            <person name="Satake H."/>
            <person name="Nakayama K."/>
        </authorList>
    </citation>
    <scope>NUCLEOTIDE SEQUENCE</scope>
</reference>
<accession>A0A699XTV3</accession>
<feature type="non-terminal residue" evidence="1">
    <location>
        <position position="1"/>
    </location>
</feature>
<gene>
    <name evidence="1" type="ORF">Tci_931373</name>
</gene>
<dbReference type="EMBL" id="BKCJ011864560">
    <property type="protein sequence ID" value="GFD59404.1"/>
    <property type="molecule type" value="Genomic_DNA"/>
</dbReference>
<sequence length="82" mass="8834">FQRQADSADRTGRADGFIPLQAMQGVLDAHDLQPRCRVRLGVAGRGDLAVFEIALSEADAAHLQAFTQQRLETLADDELGAA</sequence>
<comment type="caution">
    <text evidence="1">The sequence shown here is derived from an EMBL/GenBank/DDBJ whole genome shotgun (WGS) entry which is preliminary data.</text>
</comment>
<proteinExistence type="predicted"/>
<evidence type="ECO:0000313" key="1">
    <source>
        <dbReference type="EMBL" id="GFD59404.1"/>
    </source>
</evidence>
<dbReference type="AlphaFoldDB" id="A0A699XTV3"/>